<organism evidence="13 14">
    <name type="scientific">Vigna mungo</name>
    <name type="common">Black gram</name>
    <name type="synonym">Phaseolus mungo</name>
    <dbReference type="NCBI Taxonomy" id="3915"/>
    <lineage>
        <taxon>Eukaryota</taxon>
        <taxon>Viridiplantae</taxon>
        <taxon>Streptophyta</taxon>
        <taxon>Embryophyta</taxon>
        <taxon>Tracheophyta</taxon>
        <taxon>Spermatophyta</taxon>
        <taxon>Magnoliopsida</taxon>
        <taxon>eudicotyledons</taxon>
        <taxon>Gunneridae</taxon>
        <taxon>Pentapetalae</taxon>
        <taxon>rosids</taxon>
        <taxon>fabids</taxon>
        <taxon>Fabales</taxon>
        <taxon>Fabaceae</taxon>
        <taxon>Papilionoideae</taxon>
        <taxon>50 kb inversion clade</taxon>
        <taxon>NPAAA clade</taxon>
        <taxon>indigoferoid/millettioid clade</taxon>
        <taxon>Phaseoleae</taxon>
        <taxon>Vigna</taxon>
    </lineage>
</organism>
<comment type="subcellular location">
    <subcellularLocation>
        <location evidence="1">Nucleus</location>
    </subcellularLocation>
</comment>
<evidence type="ECO:0000256" key="10">
    <source>
        <dbReference type="SAM" id="MobiDB-lite"/>
    </source>
</evidence>
<evidence type="ECO:0000256" key="11">
    <source>
        <dbReference type="SAM" id="Phobius"/>
    </source>
</evidence>
<feature type="region of interest" description="Disordered" evidence="10">
    <location>
        <begin position="20"/>
        <end position="46"/>
    </location>
</feature>
<keyword evidence="4" id="KW-0862">Zinc</keyword>
<accession>A0AAQ3NE58</accession>
<protein>
    <recommendedName>
        <fullName evidence="12">SBP-type domain-containing protein</fullName>
    </recommendedName>
</protein>
<feature type="compositionally biased region" description="Polar residues" evidence="10">
    <location>
        <begin position="33"/>
        <end position="46"/>
    </location>
</feature>
<dbReference type="InterPro" id="IPR044817">
    <property type="entry name" value="SBP-like"/>
</dbReference>
<dbReference type="GO" id="GO:0005634">
    <property type="term" value="C:nucleus"/>
    <property type="evidence" value="ECO:0007669"/>
    <property type="project" value="UniProtKB-SubCell"/>
</dbReference>
<name>A0AAQ3NE58_VIGMU</name>
<dbReference type="SUPFAM" id="SSF103612">
    <property type="entry name" value="SBT domain"/>
    <property type="match status" value="1"/>
</dbReference>
<dbReference type="EMBL" id="CP144695">
    <property type="protein sequence ID" value="WVZ08504.1"/>
    <property type="molecule type" value="Genomic_DNA"/>
</dbReference>
<proteinExistence type="predicted"/>
<evidence type="ECO:0000256" key="3">
    <source>
        <dbReference type="ARBA" id="ARBA00022771"/>
    </source>
</evidence>
<evidence type="ECO:0000313" key="14">
    <source>
        <dbReference type="Proteomes" id="UP001374535"/>
    </source>
</evidence>
<evidence type="ECO:0000259" key="12">
    <source>
        <dbReference type="PROSITE" id="PS51141"/>
    </source>
</evidence>
<keyword evidence="5" id="KW-0805">Transcription regulation</keyword>
<keyword evidence="2" id="KW-0479">Metal-binding</keyword>
<evidence type="ECO:0000313" key="13">
    <source>
        <dbReference type="EMBL" id="WVZ08504.1"/>
    </source>
</evidence>
<gene>
    <name evidence="13" type="ORF">V8G54_021850</name>
</gene>
<keyword evidence="8" id="KW-0539">Nucleus</keyword>
<dbReference type="GO" id="GO:0003677">
    <property type="term" value="F:DNA binding"/>
    <property type="evidence" value="ECO:0007669"/>
    <property type="project" value="UniProtKB-KW"/>
</dbReference>
<keyword evidence="6" id="KW-0238">DNA-binding</keyword>
<keyword evidence="14" id="KW-1185">Reference proteome</keyword>
<reference evidence="13 14" key="1">
    <citation type="journal article" date="2023" name="Life. Sci Alliance">
        <title>Evolutionary insights into 3D genome organization and epigenetic landscape of Vigna mungo.</title>
        <authorList>
            <person name="Junaid A."/>
            <person name="Singh B."/>
            <person name="Bhatia S."/>
        </authorList>
    </citation>
    <scope>NUCLEOTIDE SEQUENCE [LARGE SCALE GENOMIC DNA]</scope>
    <source>
        <strain evidence="13">Urdbean</strain>
    </source>
</reference>
<evidence type="ECO:0000256" key="7">
    <source>
        <dbReference type="ARBA" id="ARBA00023163"/>
    </source>
</evidence>
<evidence type="ECO:0000256" key="2">
    <source>
        <dbReference type="ARBA" id="ARBA00022723"/>
    </source>
</evidence>
<evidence type="ECO:0000256" key="5">
    <source>
        <dbReference type="ARBA" id="ARBA00023015"/>
    </source>
</evidence>
<feature type="transmembrane region" description="Helical" evidence="11">
    <location>
        <begin position="61"/>
        <end position="79"/>
    </location>
</feature>
<keyword evidence="11" id="KW-1133">Transmembrane helix</keyword>
<dbReference type="GO" id="GO:0008270">
    <property type="term" value="F:zinc ion binding"/>
    <property type="evidence" value="ECO:0007669"/>
    <property type="project" value="UniProtKB-KW"/>
</dbReference>
<dbReference type="Proteomes" id="UP001374535">
    <property type="component" value="Chromosome 6"/>
</dbReference>
<dbReference type="PANTHER" id="PTHR31251">
    <property type="entry name" value="SQUAMOSA PROMOTER-BINDING-LIKE PROTEIN 4"/>
    <property type="match status" value="1"/>
</dbReference>
<feature type="domain" description="SBP-type" evidence="12">
    <location>
        <begin position="1"/>
        <end position="30"/>
    </location>
</feature>
<keyword evidence="3 9" id="KW-0863">Zinc-finger</keyword>
<keyword evidence="11" id="KW-0812">Transmembrane</keyword>
<keyword evidence="11" id="KW-0472">Membrane</keyword>
<dbReference type="PANTHER" id="PTHR31251:SF74">
    <property type="entry name" value="SQUAMOSA PROMOTER-BINDING-LIKE PROTEIN 2"/>
    <property type="match status" value="1"/>
</dbReference>
<dbReference type="AlphaFoldDB" id="A0AAQ3NE58"/>
<evidence type="ECO:0000256" key="6">
    <source>
        <dbReference type="ARBA" id="ARBA00023125"/>
    </source>
</evidence>
<evidence type="ECO:0000256" key="4">
    <source>
        <dbReference type="ARBA" id="ARBA00022833"/>
    </source>
</evidence>
<dbReference type="InterPro" id="IPR004333">
    <property type="entry name" value="SBP_dom"/>
</dbReference>
<dbReference type="Pfam" id="PF03110">
    <property type="entry name" value="SBP"/>
    <property type="match status" value="1"/>
</dbReference>
<evidence type="ECO:0000256" key="8">
    <source>
        <dbReference type="ARBA" id="ARBA00023242"/>
    </source>
</evidence>
<dbReference type="PROSITE" id="PS51141">
    <property type="entry name" value="ZF_SBP"/>
    <property type="match status" value="1"/>
</dbReference>
<evidence type="ECO:0000256" key="9">
    <source>
        <dbReference type="PROSITE-ProRule" id="PRU00470"/>
    </source>
</evidence>
<dbReference type="InterPro" id="IPR036893">
    <property type="entry name" value="SBP_sf"/>
</dbReference>
<sequence>MKFHALSEFDDKKRSCRKRLSDHNARRRKPQPDSVQINPSALSSSPYGITKTFLSLGKSSVFVLLLGLVLKFIILGCIVEHIMKCFWENSENETCGKNMNKWGDKIW</sequence>
<keyword evidence="7" id="KW-0804">Transcription</keyword>
<evidence type="ECO:0000256" key="1">
    <source>
        <dbReference type="ARBA" id="ARBA00004123"/>
    </source>
</evidence>